<gene>
    <name evidence="2" type="ORF">CYCCA115_LOCUS15123</name>
</gene>
<keyword evidence="3" id="KW-1185">Reference proteome</keyword>
<sequence>MAALSSATTNAFQTGRTSARPSHETFALMATPSSQPGWGNSRGVPSKTARESAFAVEWEPMTELERRIEDGINYEHLPNQRSQHHGNTYSRTATKDDIPYSQGVFCGYRYTDEEYCRLKSAEPTMNQ</sequence>
<feature type="region of interest" description="Disordered" evidence="1">
    <location>
        <begin position="73"/>
        <end position="94"/>
    </location>
</feature>
<evidence type="ECO:0000256" key="1">
    <source>
        <dbReference type="SAM" id="MobiDB-lite"/>
    </source>
</evidence>
<feature type="region of interest" description="Disordered" evidence="1">
    <location>
        <begin position="1"/>
        <end position="22"/>
    </location>
</feature>
<dbReference type="EMBL" id="CAKOGP040001869">
    <property type="protein sequence ID" value="CAJ1954530.1"/>
    <property type="molecule type" value="Genomic_DNA"/>
</dbReference>
<name>A0AAD2PVD8_9STRA</name>
<evidence type="ECO:0000313" key="3">
    <source>
        <dbReference type="Proteomes" id="UP001295423"/>
    </source>
</evidence>
<comment type="caution">
    <text evidence="2">The sequence shown here is derived from an EMBL/GenBank/DDBJ whole genome shotgun (WGS) entry which is preliminary data.</text>
</comment>
<proteinExistence type="predicted"/>
<reference evidence="2" key="1">
    <citation type="submission" date="2023-08" db="EMBL/GenBank/DDBJ databases">
        <authorList>
            <person name="Audoor S."/>
            <person name="Bilcke G."/>
        </authorList>
    </citation>
    <scope>NUCLEOTIDE SEQUENCE</scope>
</reference>
<feature type="compositionally biased region" description="Polar residues" evidence="1">
    <location>
        <begin position="1"/>
        <end position="20"/>
    </location>
</feature>
<feature type="compositionally biased region" description="Polar residues" evidence="1">
    <location>
        <begin position="79"/>
        <end position="92"/>
    </location>
</feature>
<organism evidence="2 3">
    <name type="scientific">Cylindrotheca closterium</name>
    <dbReference type="NCBI Taxonomy" id="2856"/>
    <lineage>
        <taxon>Eukaryota</taxon>
        <taxon>Sar</taxon>
        <taxon>Stramenopiles</taxon>
        <taxon>Ochrophyta</taxon>
        <taxon>Bacillariophyta</taxon>
        <taxon>Bacillariophyceae</taxon>
        <taxon>Bacillariophycidae</taxon>
        <taxon>Bacillariales</taxon>
        <taxon>Bacillariaceae</taxon>
        <taxon>Cylindrotheca</taxon>
    </lineage>
</organism>
<dbReference type="AlphaFoldDB" id="A0AAD2PVD8"/>
<protein>
    <submittedName>
        <fullName evidence="2">Uncharacterized protein</fullName>
    </submittedName>
</protein>
<evidence type="ECO:0000313" key="2">
    <source>
        <dbReference type="EMBL" id="CAJ1954530.1"/>
    </source>
</evidence>
<dbReference type="Proteomes" id="UP001295423">
    <property type="component" value="Unassembled WGS sequence"/>
</dbReference>
<accession>A0AAD2PVD8</accession>